<dbReference type="STRING" id="1601833.SAMN05518684_10367"/>
<dbReference type="RefSeq" id="WP_093047815.1">
    <property type="nucleotide sequence ID" value="NZ_FOGT01000003.1"/>
</dbReference>
<dbReference type="InterPro" id="IPR051811">
    <property type="entry name" value="Cytochrome_c550/c551-like"/>
</dbReference>
<evidence type="ECO:0000256" key="3">
    <source>
        <dbReference type="ARBA" id="ARBA00022723"/>
    </source>
</evidence>
<gene>
    <name evidence="10" type="ORF">SAMN05518684_10367</name>
</gene>
<dbReference type="Pfam" id="PF13442">
    <property type="entry name" value="Cytochrome_CBB3"/>
    <property type="match status" value="1"/>
</dbReference>
<dbReference type="InterPro" id="IPR036909">
    <property type="entry name" value="Cyt_c-like_dom_sf"/>
</dbReference>
<dbReference type="OrthoDB" id="7933886at2"/>
<dbReference type="PANTHER" id="PTHR37823">
    <property type="entry name" value="CYTOCHROME C-553-LIKE"/>
    <property type="match status" value="1"/>
</dbReference>
<evidence type="ECO:0000313" key="11">
    <source>
        <dbReference type="Proteomes" id="UP000198571"/>
    </source>
</evidence>
<keyword evidence="8" id="KW-1133">Transmembrane helix</keyword>
<keyword evidence="2 6" id="KW-0349">Heme</keyword>
<sequence>MRGKPLYPFALTAILGIGLIIILSFVGVNIGPDTATENGEENEEEQEFDDPIELGESVYQQNCASCHGGDLEGASGPALDSGGHSEEDILSAISEGPGSMPADLVTGEDAEAVAEYILSENQ</sequence>
<dbReference type="AlphaFoldDB" id="A0A1H9RB69"/>
<dbReference type="InterPro" id="IPR009056">
    <property type="entry name" value="Cyt_c-like_dom"/>
</dbReference>
<dbReference type="EMBL" id="FOGT01000003">
    <property type="protein sequence ID" value="SER69898.1"/>
    <property type="molecule type" value="Genomic_DNA"/>
</dbReference>
<evidence type="ECO:0000256" key="1">
    <source>
        <dbReference type="ARBA" id="ARBA00022448"/>
    </source>
</evidence>
<dbReference type="GO" id="GO:0020037">
    <property type="term" value="F:heme binding"/>
    <property type="evidence" value="ECO:0007669"/>
    <property type="project" value="InterPro"/>
</dbReference>
<keyword evidence="3 7" id="KW-0479">Metal-binding</keyword>
<dbReference type="GO" id="GO:0016020">
    <property type="term" value="C:membrane"/>
    <property type="evidence" value="ECO:0007669"/>
    <property type="project" value="InterPro"/>
</dbReference>
<feature type="binding site" description="covalent" evidence="6">
    <location>
        <position position="66"/>
    </location>
    <ligand>
        <name>heme c</name>
        <dbReference type="ChEBI" id="CHEBI:61717"/>
    </ligand>
</feature>
<organism evidence="10 11">
    <name type="scientific">Salipaludibacillus aurantiacus</name>
    <dbReference type="NCBI Taxonomy" id="1601833"/>
    <lineage>
        <taxon>Bacteria</taxon>
        <taxon>Bacillati</taxon>
        <taxon>Bacillota</taxon>
        <taxon>Bacilli</taxon>
        <taxon>Bacillales</taxon>
        <taxon>Bacillaceae</taxon>
    </lineage>
</organism>
<keyword evidence="5 7" id="KW-0408">Iron</keyword>
<comment type="PTM">
    <text evidence="6">Binds 1 heme c group covalently per subunit.</text>
</comment>
<dbReference type="Proteomes" id="UP000198571">
    <property type="component" value="Unassembled WGS sequence"/>
</dbReference>
<dbReference type="InterPro" id="IPR012218">
    <property type="entry name" value="Cyt_c_BACSU-c550-type"/>
</dbReference>
<keyword evidence="8" id="KW-0812">Transmembrane</keyword>
<feature type="binding site" description="covalent" evidence="6">
    <location>
        <position position="63"/>
    </location>
    <ligand>
        <name>heme c</name>
        <dbReference type="ChEBI" id="CHEBI:61717"/>
    </ligand>
</feature>
<keyword evidence="4" id="KW-0249">Electron transport</keyword>
<accession>A0A1H9RB69</accession>
<dbReference type="PANTHER" id="PTHR37823:SF4">
    <property type="entry name" value="MENAQUINOL-CYTOCHROME C REDUCTASE CYTOCHROME B_C SUBUNIT"/>
    <property type="match status" value="1"/>
</dbReference>
<dbReference type="PROSITE" id="PS51007">
    <property type="entry name" value="CYTC"/>
    <property type="match status" value="1"/>
</dbReference>
<evidence type="ECO:0000256" key="5">
    <source>
        <dbReference type="ARBA" id="ARBA00023004"/>
    </source>
</evidence>
<dbReference type="GO" id="GO:0009055">
    <property type="term" value="F:electron transfer activity"/>
    <property type="evidence" value="ECO:0007669"/>
    <property type="project" value="InterPro"/>
</dbReference>
<feature type="domain" description="Cytochrome c" evidence="9">
    <location>
        <begin position="50"/>
        <end position="121"/>
    </location>
</feature>
<dbReference type="PIRSF" id="PIRSF000025">
    <property type="entry name" value="Cytc_Bsub_c550"/>
    <property type="match status" value="1"/>
</dbReference>
<protein>
    <submittedName>
        <fullName evidence="10">Cytochrome c550</fullName>
    </submittedName>
</protein>
<evidence type="ECO:0000256" key="4">
    <source>
        <dbReference type="ARBA" id="ARBA00022982"/>
    </source>
</evidence>
<dbReference type="GO" id="GO:0005506">
    <property type="term" value="F:iron ion binding"/>
    <property type="evidence" value="ECO:0007669"/>
    <property type="project" value="InterPro"/>
</dbReference>
<evidence type="ECO:0000256" key="7">
    <source>
        <dbReference type="PIRSR" id="PIRSR000025-2"/>
    </source>
</evidence>
<feature type="binding site" description="axial binding residue" evidence="7">
    <location>
        <position position="100"/>
    </location>
    <ligand>
        <name>heme c</name>
        <dbReference type="ChEBI" id="CHEBI:61717"/>
    </ligand>
    <ligandPart>
        <name>Fe</name>
        <dbReference type="ChEBI" id="CHEBI:18248"/>
    </ligandPart>
</feature>
<feature type="transmembrane region" description="Helical" evidence="8">
    <location>
        <begin position="6"/>
        <end position="28"/>
    </location>
</feature>
<keyword evidence="1" id="KW-0813">Transport</keyword>
<evidence type="ECO:0000256" key="6">
    <source>
        <dbReference type="PIRSR" id="PIRSR000025-1"/>
    </source>
</evidence>
<dbReference type="Gene3D" id="1.10.760.10">
    <property type="entry name" value="Cytochrome c-like domain"/>
    <property type="match status" value="1"/>
</dbReference>
<evidence type="ECO:0000256" key="2">
    <source>
        <dbReference type="ARBA" id="ARBA00022617"/>
    </source>
</evidence>
<feature type="binding site" description="axial binding residue" evidence="7">
    <location>
        <position position="67"/>
    </location>
    <ligand>
        <name>heme c</name>
        <dbReference type="ChEBI" id="CHEBI:61717"/>
    </ligand>
    <ligandPart>
        <name>Fe</name>
        <dbReference type="ChEBI" id="CHEBI:18248"/>
    </ligandPart>
</feature>
<keyword evidence="8" id="KW-0472">Membrane</keyword>
<evidence type="ECO:0000259" key="9">
    <source>
        <dbReference type="PROSITE" id="PS51007"/>
    </source>
</evidence>
<keyword evidence="11" id="KW-1185">Reference proteome</keyword>
<proteinExistence type="predicted"/>
<dbReference type="SUPFAM" id="SSF46626">
    <property type="entry name" value="Cytochrome c"/>
    <property type="match status" value="1"/>
</dbReference>
<evidence type="ECO:0000313" key="10">
    <source>
        <dbReference type="EMBL" id="SER69898.1"/>
    </source>
</evidence>
<reference evidence="11" key="1">
    <citation type="submission" date="2016-10" db="EMBL/GenBank/DDBJ databases">
        <authorList>
            <person name="Varghese N."/>
            <person name="Submissions S."/>
        </authorList>
    </citation>
    <scope>NUCLEOTIDE SEQUENCE [LARGE SCALE GENOMIC DNA]</scope>
    <source>
        <strain evidence="11">S9</strain>
    </source>
</reference>
<evidence type="ECO:0000256" key="8">
    <source>
        <dbReference type="SAM" id="Phobius"/>
    </source>
</evidence>
<name>A0A1H9RB69_9BACI</name>